<proteinExistence type="predicted"/>
<dbReference type="EMBL" id="LAZR01005706">
    <property type="protein sequence ID" value="KKM97800.1"/>
    <property type="molecule type" value="Genomic_DNA"/>
</dbReference>
<gene>
    <name evidence="1" type="ORF">LCGC14_1164330</name>
</gene>
<evidence type="ECO:0000313" key="1">
    <source>
        <dbReference type="EMBL" id="KKM97800.1"/>
    </source>
</evidence>
<organism evidence="1">
    <name type="scientific">marine sediment metagenome</name>
    <dbReference type="NCBI Taxonomy" id="412755"/>
    <lineage>
        <taxon>unclassified sequences</taxon>
        <taxon>metagenomes</taxon>
        <taxon>ecological metagenomes</taxon>
    </lineage>
</organism>
<dbReference type="AlphaFoldDB" id="A0A0F9P9Y8"/>
<reference evidence="1" key="1">
    <citation type="journal article" date="2015" name="Nature">
        <title>Complex archaea that bridge the gap between prokaryotes and eukaryotes.</title>
        <authorList>
            <person name="Spang A."/>
            <person name="Saw J.H."/>
            <person name="Jorgensen S.L."/>
            <person name="Zaremba-Niedzwiedzka K."/>
            <person name="Martijn J."/>
            <person name="Lind A.E."/>
            <person name="van Eijk R."/>
            <person name="Schleper C."/>
            <person name="Guy L."/>
            <person name="Ettema T.J."/>
        </authorList>
    </citation>
    <scope>NUCLEOTIDE SEQUENCE</scope>
</reference>
<accession>A0A0F9P9Y8</accession>
<name>A0A0F9P9Y8_9ZZZZ</name>
<comment type="caution">
    <text evidence="1">The sequence shown here is derived from an EMBL/GenBank/DDBJ whole genome shotgun (WGS) entry which is preliminary data.</text>
</comment>
<protein>
    <submittedName>
        <fullName evidence="1">Uncharacterized protein</fullName>
    </submittedName>
</protein>
<sequence>MEESRLITLKTVTGSGEVSETPCLIYSICGIGIADAANVYGIHNGHGTSDTRRFRLVAGSYDADFRLFSPPVFFSKGLYVDFNTGGSEVTVQFLKLAR</sequence>